<dbReference type="Proteomes" id="UP000178759">
    <property type="component" value="Unassembled WGS sequence"/>
</dbReference>
<gene>
    <name evidence="2" type="ORF">A3A79_02165</name>
</gene>
<dbReference type="Gene3D" id="1.10.1220.10">
    <property type="entry name" value="Met repressor-like"/>
    <property type="match status" value="1"/>
</dbReference>
<organism evidence="2 3">
    <name type="scientific">Candidatus Gottesmanbacteria bacterium RIFCSPLOWO2_01_FULL_43_11b</name>
    <dbReference type="NCBI Taxonomy" id="1798392"/>
    <lineage>
        <taxon>Bacteria</taxon>
        <taxon>Candidatus Gottesmaniibacteriota</taxon>
    </lineage>
</organism>
<evidence type="ECO:0000313" key="3">
    <source>
        <dbReference type="Proteomes" id="UP000178759"/>
    </source>
</evidence>
<dbReference type="EMBL" id="MFJV01000001">
    <property type="protein sequence ID" value="OGG23981.1"/>
    <property type="molecule type" value="Genomic_DNA"/>
</dbReference>
<dbReference type="InterPro" id="IPR002145">
    <property type="entry name" value="CopG"/>
</dbReference>
<sequence length="79" mass="9362">MNAQVVNFSLPTKLLKLADRVAQNEARTRSELFREAIRVYLLRRAAWDELFVYGERKAKKLNLKEEDIDRLVAEYRHGK</sequence>
<dbReference type="AlphaFoldDB" id="A0A1F6AH21"/>
<comment type="caution">
    <text evidence="2">The sequence shown here is derived from an EMBL/GenBank/DDBJ whole genome shotgun (WGS) entry which is preliminary data.</text>
</comment>
<proteinExistence type="predicted"/>
<dbReference type="CDD" id="cd22231">
    <property type="entry name" value="RHH_NikR_HicB-like"/>
    <property type="match status" value="1"/>
</dbReference>
<protein>
    <recommendedName>
        <fullName evidence="1">Ribbon-helix-helix protein CopG domain-containing protein</fullName>
    </recommendedName>
</protein>
<name>A0A1F6AH21_9BACT</name>
<evidence type="ECO:0000259" key="1">
    <source>
        <dbReference type="Pfam" id="PF01402"/>
    </source>
</evidence>
<accession>A0A1F6AH21</accession>
<dbReference type="SUPFAM" id="SSF47598">
    <property type="entry name" value="Ribbon-helix-helix"/>
    <property type="match status" value="1"/>
</dbReference>
<reference evidence="2 3" key="1">
    <citation type="journal article" date="2016" name="Nat. Commun.">
        <title>Thousands of microbial genomes shed light on interconnected biogeochemical processes in an aquifer system.</title>
        <authorList>
            <person name="Anantharaman K."/>
            <person name="Brown C.T."/>
            <person name="Hug L.A."/>
            <person name="Sharon I."/>
            <person name="Castelle C.J."/>
            <person name="Probst A.J."/>
            <person name="Thomas B.C."/>
            <person name="Singh A."/>
            <person name="Wilkins M.J."/>
            <person name="Karaoz U."/>
            <person name="Brodie E.L."/>
            <person name="Williams K.H."/>
            <person name="Hubbard S.S."/>
            <person name="Banfield J.F."/>
        </authorList>
    </citation>
    <scope>NUCLEOTIDE SEQUENCE [LARGE SCALE GENOMIC DNA]</scope>
</reference>
<evidence type="ECO:0000313" key="2">
    <source>
        <dbReference type="EMBL" id="OGG23981.1"/>
    </source>
</evidence>
<dbReference type="InterPro" id="IPR013321">
    <property type="entry name" value="Arc_rbn_hlx_hlx"/>
</dbReference>
<dbReference type="InterPro" id="IPR010985">
    <property type="entry name" value="Ribbon_hlx_hlx"/>
</dbReference>
<dbReference type="STRING" id="1798392.A3A79_02165"/>
<dbReference type="Pfam" id="PF01402">
    <property type="entry name" value="RHH_1"/>
    <property type="match status" value="1"/>
</dbReference>
<feature type="domain" description="Ribbon-helix-helix protein CopG" evidence="1">
    <location>
        <begin position="5"/>
        <end position="43"/>
    </location>
</feature>
<dbReference type="GO" id="GO:0006355">
    <property type="term" value="P:regulation of DNA-templated transcription"/>
    <property type="evidence" value="ECO:0007669"/>
    <property type="project" value="InterPro"/>
</dbReference>